<dbReference type="EMBL" id="AYKW01000012">
    <property type="protein sequence ID" value="PIL31072.1"/>
    <property type="molecule type" value="Genomic_DNA"/>
</dbReference>
<evidence type="ECO:0000313" key="4">
    <source>
        <dbReference type="Proteomes" id="UP000230002"/>
    </source>
</evidence>
<reference evidence="3 4" key="1">
    <citation type="journal article" date="2015" name="Sci. Rep.">
        <title>Chromosome-level genome map provides insights into diverse defense mechanisms in the medicinal fungus Ganoderma sinense.</title>
        <authorList>
            <person name="Zhu Y."/>
            <person name="Xu J."/>
            <person name="Sun C."/>
            <person name="Zhou S."/>
            <person name="Xu H."/>
            <person name="Nelson D.R."/>
            <person name="Qian J."/>
            <person name="Song J."/>
            <person name="Luo H."/>
            <person name="Xiang L."/>
            <person name="Li Y."/>
            <person name="Xu Z."/>
            <person name="Ji A."/>
            <person name="Wang L."/>
            <person name="Lu S."/>
            <person name="Hayward A."/>
            <person name="Sun W."/>
            <person name="Li X."/>
            <person name="Schwartz D.C."/>
            <person name="Wang Y."/>
            <person name="Chen S."/>
        </authorList>
    </citation>
    <scope>NUCLEOTIDE SEQUENCE [LARGE SCALE GENOMIC DNA]</scope>
    <source>
        <strain evidence="3 4">ZZ0214-1</strain>
    </source>
</reference>
<dbReference type="STRING" id="1077348.A0A2G8SBG1"/>
<dbReference type="Pfam" id="PF03473">
    <property type="entry name" value="MOSC"/>
    <property type="match status" value="1"/>
</dbReference>
<sequence>MIPFQPSTRDPRECLYQLYLCPKVWGKVELEQSTVLSSPPPHVYNVDSATSAPPSPTPARQLDRERWRGGDVKIERFRPNIVFKGSGVPFAEDMWRQVVIHPSKADPSPEDALEESESRTFTLVSKCARCLLPNVDTVSGVRDAAVPYKVLLKFRRNKDPGRMSKPCFGCNAVVDGEGVVKVGDRVVVKEWASGIGV</sequence>
<dbReference type="GO" id="GO:0030170">
    <property type="term" value="F:pyridoxal phosphate binding"/>
    <property type="evidence" value="ECO:0007669"/>
    <property type="project" value="InterPro"/>
</dbReference>
<proteinExistence type="predicted"/>
<name>A0A2G8SBG1_9APHY</name>
<dbReference type="Proteomes" id="UP000230002">
    <property type="component" value="Unassembled WGS sequence"/>
</dbReference>
<dbReference type="InterPro" id="IPR005302">
    <property type="entry name" value="MoCF_Sase_C"/>
</dbReference>
<dbReference type="OrthoDB" id="17255at2759"/>
<evidence type="ECO:0000256" key="1">
    <source>
        <dbReference type="SAM" id="MobiDB-lite"/>
    </source>
</evidence>
<accession>A0A2G8SBG1</accession>
<dbReference type="PROSITE" id="PS51340">
    <property type="entry name" value="MOSC"/>
    <property type="match status" value="1"/>
</dbReference>
<dbReference type="GO" id="GO:0003824">
    <property type="term" value="F:catalytic activity"/>
    <property type="evidence" value="ECO:0007669"/>
    <property type="project" value="InterPro"/>
</dbReference>
<evidence type="ECO:0000313" key="3">
    <source>
        <dbReference type="EMBL" id="PIL31072.1"/>
    </source>
</evidence>
<organism evidence="3 4">
    <name type="scientific">Ganoderma sinense ZZ0214-1</name>
    <dbReference type="NCBI Taxonomy" id="1077348"/>
    <lineage>
        <taxon>Eukaryota</taxon>
        <taxon>Fungi</taxon>
        <taxon>Dikarya</taxon>
        <taxon>Basidiomycota</taxon>
        <taxon>Agaricomycotina</taxon>
        <taxon>Agaricomycetes</taxon>
        <taxon>Polyporales</taxon>
        <taxon>Polyporaceae</taxon>
        <taxon>Ganoderma</taxon>
    </lineage>
</organism>
<evidence type="ECO:0000259" key="2">
    <source>
        <dbReference type="PROSITE" id="PS51340"/>
    </source>
</evidence>
<feature type="domain" description="MOSC" evidence="2">
    <location>
        <begin position="5"/>
        <end position="189"/>
    </location>
</feature>
<dbReference type="AlphaFoldDB" id="A0A2G8SBG1"/>
<comment type="caution">
    <text evidence="3">The sequence shown here is derived from an EMBL/GenBank/DDBJ whole genome shotgun (WGS) entry which is preliminary data.</text>
</comment>
<protein>
    <recommendedName>
        <fullName evidence="2">MOSC domain-containing protein</fullName>
    </recommendedName>
</protein>
<gene>
    <name evidence="3" type="ORF">GSI_05768</name>
</gene>
<keyword evidence="4" id="KW-1185">Reference proteome</keyword>
<feature type="region of interest" description="Disordered" evidence="1">
    <location>
        <begin position="39"/>
        <end position="65"/>
    </location>
</feature>
<dbReference type="GO" id="GO:0030151">
    <property type="term" value="F:molybdenum ion binding"/>
    <property type="evidence" value="ECO:0007669"/>
    <property type="project" value="InterPro"/>
</dbReference>